<evidence type="ECO:0000313" key="3">
    <source>
        <dbReference type="EMBL" id="OLP47569.1"/>
    </source>
</evidence>
<dbReference type="Proteomes" id="UP000185598">
    <property type="component" value="Unassembled WGS sequence"/>
</dbReference>
<dbReference type="SUPFAM" id="SSF47616">
    <property type="entry name" value="GST C-terminal domain-like"/>
    <property type="match status" value="1"/>
</dbReference>
<dbReference type="InterPro" id="IPR054416">
    <property type="entry name" value="GST_UstS-like_C"/>
</dbReference>
<evidence type="ECO:0000259" key="1">
    <source>
        <dbReference type="PROSITE" id="PS50404"/>
    </source>
</evidence>
<dbReference type="OrthoDB" id="508035at2"/>
<accession>A0A1Q8ZZG2</accession>
<dbReference type="Gene3D" id="3.40.30.10">
    <property type="entry name" value="Glutaredoxin"/>
    <property type="match status" value="1"/>
</dbReference>
<dbReference type="CDD" id="cd03202">
    <property type="entry name" value="GST_C_etherase_LigE"/>
    <property type="match status" value="1"/>
</dbReference>
<gene>
    <name evidence="3" type="ORF">BJF91_03970</name>
    <name evidence="2" type="ORF">GGQ71_001743</name>
</gene>
<dbReference type="EMBL" id="JACIED010000002">
    <property type="protein sequence ID" value="MBB4007480.1"/>
    <property type="molecule type" value="Genomic_DNA"/>
</dbReference>
<dbReference type="Proteomes" id="UP000544107">
    <property type="component" value="Unassembled WGS sequence"/>
</dbReference>
<dbReference type="RefSeq" id="WP_075616747.1">
    <property type="nucleotide sequence ID" value="NZ_JACIED010000002.1"/>
</dbReference>
<sequence length="227" mass="25362">MTTILYSLAGADRSRPFSPHCWKIVLALRHKDLDFEEKPLAFTEISEVEGGFSKTVPILRDGDKLVSDSFQIALHLEEAYPDRPSLFRGEGGKAMARFVEGYSQTTIHPAISAIALMDIYNILAPADQAHFRKTREALFGKPLEEVFPDRDGAIAAFPAKLQALRHMLRSQPFIGGEKPLFADYIVFGALQWLKVTTGSVHLPQDDKALDWFERCLDLFDGAGRKVA</sequence>
<keyword evidence="4" id="KW-1185">Reference proteome</keyword>
<dbReference type="InterPro" id="IPR004045">
    <property type="entry name" value="Glutathione_S-Trfase_N"/>
</dbReference>
<dbReference type="CDD" id="cd03038">
    <property type="entry name" value="GST_N_etherase_LigE"/>
    <property type="match status" value="1"/>
</dbReference>
<protein>
    <submittedName>
        <fullName evidence="3">Beta-aryl ether-cleaving protein</fullName>
    </submittedName>
    <submittedName>
        <fullName evidence="2">Glutathione S-transferase</fullName>
    </submittedName>
</protein>
<dbReference type="EMBL" id="MKIN01000027">
    <property type="protein sequence ID" value="OLP47569.1"/>
    <property type="molecule type" value="Genomic_DNA"/>
</dbReference>
<feature type="domain" description="GST N-terminal" evidence="1">
    <location>
        <begin position="8"/>
        <end position="84"/>
    </location>
</feature>
<dbReference type="SUPFAM" id="SSF52833">
    <property type="entry name" value="Thioredoxin-like"/>
    <property type="match status" value="1"/>
</dbReference>
<evidence type="ECO:0000313" key="5">
    <source>
        <dbReference type="Proteomes" id="UP000544107"/>
    </source>
</evidence>
<name>A0A1Q8ZZG2_9HYPH</name>
<dbReference type="PROSITE" id="PS50404">
    <property type="entry name" value="GST_NTER"/>
    <property type="match status" value="1"/>
</dbReference>
<dbReference type="STRING" id="887144.BJF91_03970"/>
<organism evidence="3 4">
    <name type="scientific">Allorhizobium taibaishanense</name>
    <dbReference type="NCBI Taxonomy" id="887144"/>
    <lineage>
        <taxon>Bacteria</taxon>
        <taxon>Pseudomonadati</taxon>
        <taxon>Pseudomonadota</taxon>
        <taxon>Alphaproteobacteria</taxon>
        <taxon>Hyphomicrobiales</taxon>
        <taxon>Rhizobiaceae</taxon>
        <taxon>Rhizobium/Agrobacterium group</taxon>
        <taxon>Allorhizobium</taxon>
    </lineage>
</organism>
<comment type="caution">
    <text evidence="3">The sequence shown here is derived from an EMBL/GenBank/DDBJ whole genome shotgun (WGS) entry which is preliminary data.</text>
</comment>
<dbReference type="InterPro" id="IPR036249">
    <property type="entry name" value="Thioredoxin-like_sf"/>
</dbReference>
<evidence type="ECO:0000313" key="2">
    <source>
        <dbReference type="EMBL" id="MBB4007480.1"/>
    </source>
</evidence>
<dbReference type="Pfam" id="PF13417">
    <property type="entry name" value="GST_N_3"/>
    <property type="match status" value="1"/>
</dbReference>
<dbReference type="Gene3D" id="1.20.1050.10">
    <property type="match status" value="1"/>
</dbReference>
<dbReference type="InterPro" id="IPR036282">
    <property type="entry name" value="Glutathione-S-Trfase_C_sf"/>
</dbReference>
<reference evidence="2 5" key="2">
    <citation type="submission" date="2020-08" db="EMBL/GenBank/DDBJ databases">
        <title>Genomic Encyclopedia of Type Strains, Phase IV (KMG-IV): sequencing the most valuable type-strain genomes for metagenomic binning, comparative biology and taxonomic classification.</title>
        <authorList>
            <person name="Goeker M."/>
        </authorList>
    </citation>
    <scope>NUCLEOTIDE SEQUENCE [LARGE SCALE GENOMIC DNA]</scope>
    <source>
        <strain evidence="2 5">DSM 100021</strain>
    </source>
</reference>
<evidence type="ECO:0000313" key="4">
    <source>
        <dbReference type="Proteomes" id="UP000185598"/>
    </source>
</evidence>
<reference evidence="3 4" key="1">
    <citation type="submission" date="2016-09" db="EMBL/GenBank/DDBJ databases">
        <title>Rhizobium oryziradicis sp. nov., isolated from the root of rice.</title>
        <authorList>
            <person name="Zhao J."/>
            <person name="Zhang X."/>
        </authorList>
    </citation>
    <scope>NUCLEOTIDE SEQUENCE [LARGE SCALE GENOMIC DNA]</scope>
    <source>
        <strain evidence="3 4">14971</strain>
    </source>
</reference>
<dbReference type="Pfam" id="PF22041">
    <property type="entry name" value="GST_C_7"/>
    <property type="match status" value="1"/>
</dbReference>
<keyword evidence="2" id="KW-0808">Transferase</keyword>
<proteinExistence type="predicted"/>
<dbReference type="AlphaFoldDB" id="A0A1Q8ZZG2"/>
<dbReference type="GO" id="GO:0016740">
    <property type="term" value="F:transferase activity"/>
    <property type="evidence" value="ECO:0007669"/>
    <property type="project" value="UniProtKB-KW"/>
</dbReference>